<comment type="caution">
    <text evidence="2">The sequence shown here is derived from an EMBL/GenBank/DDBJ whole genome shotgun (WGS) entry which is preliminary data.</text>
</comment>
<evidence type="ECO:0000313" key="2">
    <source>
        <dbReference type="EMBL" id="CAE8638323.1"/>
    </source>
</evidence>
<feature type="region of interest" description="Disordered" evidence="1">
    <location>
        <begin position="25"/>
        <end position="66"/>
    </location>
</feature>
<feature type="non-terminal residue" evidence="2">
    <location>
        <position position="66"/>
    </location>
</feature>
<evidence type="ECO:0000256" key="1">
    <source>
        <dbReference type="SAM" id="MobiDB-lite"/>
    </source>
</evidence>
<proteinExistence type="predicted"/>
<keyword evidence="3" id="KW-1185">Reference proteome</keyword>
<dbReference type="Proteomes" id="UP000654075">
    <property type="component" value="Unassembled WGS sequence"/>
</dbReference>
<feature type="compositionally biased region" description="Basic and acidic residues" evidence="1">
    <location>
        <begin position="32"/>
        <end position="44"/>
    </location>
</feature>
<protein>
    <submittedName>
        <fullName evidence="2">Uncharacterized protein</fullName>
    </submittedName>
</protein>
<gene>
    <name evidence="2" type="ORF">PGLA1383_LOCUS53518</name>
</gene>
<dbReference type="EMBL" id="CAJNNV010031917">
    <property type="protein sequence ID" value="CAE8638323.1"/>
    <property type="molecule type" value="Genomic_DNA"/>
</dbReference>
<name>A0A813HKS2_POLGL</name>
<reference evidence="2" key="1">
    <citation type="submission" date="2021-02" db="EMBL/GenBank/DDBJ databases">
        <authorList>
            <person name="Dougan E. K."/>
            <person name="Rhodes N."/>
            <person name="Thang M."/>
            <person name="Chan C."/>
        </authorList>
    </citation>
    <scope>NUCLEOTIDE SEQUENCE</scope>
</reference>
<sequence length="66" mass="7147">MAQGFFSAREFAGFRSAEKKPVLGLLAVPPQQKEEPEEPQKKEPVSSSSAAARVKERLAAMKTESG</sequence>
<dbReference type="AlphaFoldDB" id="A0A813HKS2"/>
<accession>A0A813HKS2</accession>
<evidence type="ECO:0000313" key="3">
    <source>
        <dbReference type="Proteomes" id="UP000654075"/>
    </source>
</evidence>
<organism evidence="2 3">
    <name type="scientific">Polarella glacialis</name>
    <name type="common">Dinoflagellate</name>
    <dbReference type="NCBI Taxonomy" id="89957"/>
    <lineage>
        <taxon>Eukaryota</taxon>
        <taxon>Sar</taxon>
        <taxon>Alveolata</taxon>
        <taxon>Dinophyceae</taxon>
        <taxon>Suessiales</taxon>
        <taxon>Suessiaceae</taxon>
        <taxon>Polarella</taxon>
    </lineage>
</organism>
<feature type="compositionally biased region" description="Basic and acidic residues" evidence="1">
    <location>
        <begin position="53"/>
        <end position="66"/>
    </location>
</feature>